<sequence>MNIVRVDSYEEMSKAGARYIIDKIKANPKMTLGLATGSTPKGTYQYIIEDHKQNGTSYQQISTFNLDEYIGLSAEDPNSYHFYMKDLLFNHIDIPLNHTHIPNGDTVDKEEECVRYEVKVKEASIDLQILGIGANGHIGFNEPGTSFHSKTHVVALAESTREANARFFPSIDDVPKHAITMGIASIMASKEILLLVSGDAKSEALERLLSDQLPSEDFPASILKTHPRVTIIADNEALMSTGITR</sequence>
<dbReference type="EC" id="3.5.99.6" evidence="4"/>
<dbReference type="Gene3D" id="3.40.50.1360">
    <property type="match status" value="1"/>
</dbReference>
<dbReference type="GO" id="GO:0004342">
    <property type="term" value="F:glucosamine-6-phosphate deaminase activity"/>
    <property type="evidence" value="ECO:0007669"/>
    <property type="project" value="UniProtKB-UniRule"/>
</dbReference>
<dbReference type="HAMAP" id="MF_01241">
    <property type="entry name" value="GlcN6P_deamin"/>
    <property type="match status" value="1"/>
</dbReference>
<dbReference type="GO" id="GO:0006043">
    <property type="term" value="P:glucosamine catabolic process"/>
    <property type="evidence" value="ECO:0007669"/>
    <property type="project" value="TreeGrafter"/>
</dbReference>
<accession>A0AAJ2KXI3</accession>
<organism evidence="6 7">
    <name type="scientific">Alkalihalophilus pseudofirmus</name>
    <name type="common">Bacillus pseudofirmus</name>
    <dbReference type="NCBI Taxonomy" id="79885"/>
    <lineage>
        <taxon>Bacteria</taxon>
        <taxon>Bacillati</taxon>
        <taxon>Bacillota</taxon>
        <taxon>Bacilli</taxon>
        <taxon>Bacillales</taxon>
        <taxon>Bacillaceae</taxon>
        <taxon>Alkalihalophilus</taxon>
    </lineage>
</organism>
<dbReference type="EMBL" id="JAWJAY010000001">
    <property type="protein sequence ID" value="MDV2884956.1"/>
    <property type="molecule type" value="Genomic_DNA"/>
</dbReference>
<evidence type="ECO:0000313" key="7">
    <source>
        <dbReference type="Proteomes" id="UP001285636"/>
    </source>
</evidence>
<comment type="pathway">
    <text evidence="4">Amino-sugar metabolism; N-acetylneuraminate degradation; D-fructose 6-phosphate from N-acetylneuraminate: step 5/5.</text>
</comment>
<gene>
    <name evidence="4 6" type="primary">nagB</name>
    <name evidence="6" type="ORF">RYX45_07175</name>
</gene>
<keyword evidence="3 4" id="KW-0119">Carbohydrate metabolism</keyword>
<dbReference type="GO" id="GO:0006046">
    <property type="term" value="P:N-acetylglucosamine catabolic process"/>
    <property type="evidence" value="ECO:0007669"/>
    <property type="project" value="UniProtKB-UniRule"/>
</dbReference>
<name>A0AAJ2KXI3_ALKPS</name>
<dbReference type="PANTHER" id="PTHR11280">
    <property type="entry name" value="GLUCOSAMINE-6-PHOSPHATE ISOMERASE"/>
    <property type="match status" value="1"/>
</dbReference>
<dbReference type="GO" id="GO:0019262">
    <property type="term" value="P:N-acetylneuraminate catabolic process"/>
    <property type="evidence" value="ECO:0007669"/>
    <property type="project" value="UniProtKB-UniRule"/>
</dbReference>
<evidence type="ECO:0000256" key="3">
    <source>
        <dbReference type="ARBA" id="ARBA00023277"/>
    </source>
</evidence>
<evidence type="ECO:0000259" key="5">
    <source>
        <dbReference type="Pfam" id="PF01182"/>
    </source>
</evidence>
<dbReference type="AlphaFoldDB" id="A0AAJ2KXI3"/>
<comment type="similarity">
    <text evidence="4">Belongs to the glucosamine/galactosamine-6-phosphate isomerase family. NagB subfamily.</text>
</comment>
<dbReference type="Pfam" id="PF01182">
    <property type="entry name" value="Glucosamine_iso"/>
    <property type="match status" value="1"/>
</dbReference>
<dbReference type="GO" id="GO:0005737">
    <property type="term" value="C:cytoplasm"/>
    <property type="evidence" value="ECO:0007669"/>
    <property type="project" value="TreeGrafter"/>
</dbReference>
<dbReference type="NCBIfam" id="TIGR00502">
    <property type="entry name" value="nagB"/>
    <property type="match status" value="1"/>
</dbReference>
<comment type="caution">
    <text evidence="4">Lacks conserved residue(s) required for the propagation of feature annotation.</text>
</comment>
<keyword evidence="2 4" id="KW-0378">Hydrolase</keyword>
<comment type="catalytic activity">
    <reaction evidence="1 4">
        <text>alpha-D-glucosamine 6-phosphate + H2O = beta-D-fructose 6-phosphate + NH4(+)</text>
        <dbReference type="Rhea" id="RHEA:12172"/>
        <dbReference type="ChEBI" id="CHEBI:15377"/>
        <dbReference type="ChEBI" id="CHEBI:28938"/>
        <dbReference type="ChEBI" id="CHEBI:57634"/>
        <dbReference type="ChEBI" id="CHEBI:75989"/>
        <dbReference type="EC" id="3.5.99.6"/>
    </reaction>
</comment>
<proteinExistence type="inferred from homology"/>
<reference evidence="6" key="1">
    <citation type="submission" date="2023-10" db="EMBL/GenBank/DDBJ databases">
        <title>Screening of Alkalihalophilus pseudofirmusBZ-TG-HK211 and Its Alleviation of Salt Stress on Rapeseed Growth.</title>
        <authorList>
            <person name="Zhao B."/>
            <person name="Guo T."/>
        </authorList>
    </citation>
    <scope>NUCLEOTIDE SEQUENCE</scope>
    <source>
        <strain evidence="6">BZ-TG-HK211</strain>
    </source>
</reference>
<feature type="active site" description="For ring-opening step" evidence="4">
    <location>
        <position position="135"/>
    </location>
</feature>
<feature type="domain" description="Glucosamine/galactosamine-6-phosphate isomerase" evidence="5">
    <location>
        <begin position="11"/>
        <end position="226"/>
    </location>
</feature>
<dbReference type="FunFam" id="3.40.50.1360:FF:000003">
    <property type="entry name" value="Glucosamine-6-phosphate deaminase"/>
    <property type="match status" value="1"/>
</dbReference>
<dbReference type="InterPro" id="IPR006148">
    <property type="entry name" value="Glc/Gal-6P_isomerase"/>
</dbReference>
<dbReference type="SUPFAM" id="SSF100950">
    <property type="entry name" value="NagB/RpiA/CoA transferase-like"/>
    <property type="match status" value="1"/>
</dbReference>
<dbReference type="PANTHER" id="PTHR11280:SF5">
    <property type="entry name" value="GLUCOSAMINE-6-PHOSPHATE ISOMERASE"/>
    <property type="match status" value="1"/>
</dbReference>
<protein>
    <recommendedName>
        <fullName evidence="4">Glucosamine-6-phosphate deaminase</fullName>
        <ecNumber evidence="4">3.5.99.6</ecNumber>
    </recommendedName>
    <alternativeName>
        <fullName evidence="4">GlcN6P deaminase</fullName>
        <shortName evidence="4">GNPDA</shortName>
    </alternativeName>
    <alternativeName>
        <fullName evidence="4">Glucosamine-6-phosphate isomerase</fullName>
    </alternativeName>
</protein>
<dbReference type="GO" id="GO:0042802">
    <property type="term" value="F:identical protein binding"/>
    <property type="evidence" value="ECO:0007669"/>
    <property type="project" value="TreeGrafter"/>
</dbReference>
<evidence type="ECO:0000313" key="6">
    <source>
        <dbReference type="EMBL" id="MDV2884956.1"/>
    </source>
</evidence>
<dbReference type="InterPro" id="IPR037171">
    <property type="entry name" value="NagB/RpiA_transferase-like"/>
</dbReference>
<comment type="function">
    <text evidence="4">Catalyzes the reversible isomerization-deamination of glucosamine 6-phosphate (GlcN6P) to form fructose 6-phosphate (Fru6P) and ammonium ion.</text>
</comment>
<comment type="caution">
    <text evidence="6">The sequence shown here is derived from an EMBL/GenBank/DDBJ whole genome shotgun (WGS) entry which is preliminary data.</text>
</comment>
<feature type="active site" description="Proton acceptor; for ring-opening step" evidence="4">
    <location>
        <position position="137"/>
    </location>
</feature>
<dbReference type="CDD" id="cd01399">
    <property type="entry name" value="GlcN6P_deaminase"/>
    <property type="match status" value="1"/>
</dbReference>
<feature type="active site" description="Proton acceptor; for enolization step" evidence="4">
    <location>
        <position position="67"/>
    </location>
</feature>
<dbReference type="Proteomes" id="UP001285636">
    <property type="component" value="Unassembled WGS sequence"/>
</dbReference>
<feature type="active site" description="For ring-opening step" evidence="4">
    <location>
        <position position="142"/>
    </location>
</feature>
<dbReference type="RefSeq" id="WP_323466377.1">
    <property type="nucleotide sequence ID" value="NZ_CP144224.1"/>
</dbReference>
<dbReference type="GO" id="GO:0005975">
    <property type="term" value="P:carbohydrate metabolic process"/>
    <property type="evidence" value="ECO:0007669"/>
    <property type="project" value="InterPro"/>
</dbReference>
<evidence type="ECO:0000256" key="1">
    <source>
        <dbReference type="ARBA" id="ARBA00000644"/>
    </source>
</evidence>
<evidence type="ECO:0000256" key="2">
    <source>
        <dbReference type="ARBA" id="ARBA00022801"/>
    </source>
</evidence>
<dbReference type="InterPro" id="IPR004547">
    <property type="entry name" value="Glucosamine6P_isomerase"/>
</dbReference>
<evidence type="ECO:0000256" key="4">
    <source>
        <dbReference type="HAMAP-Rule" id="MF_01241"/>
    </source>
</evidence>